<dbReference type="Gene3D" id="1.25.40.10">
    <property type="entry name" value="Tetratricopeptide repeat domain"/>
    <property type="match status" value="1"/>
</dbReference>
<evidence type="ECO:0000256" key="7">
    <source>
        <dbReference type="PROSITE-ProRule" id="PRU00339"/>
    </source>
</evidence>
<evidence type="ECO:0000259" key="9">
    <source>
        <dbReference type="PROSITE" id="PS52015"/>
    </source>
</evidence>
<dbReference type="GO" id="GO:0055085">
    <property type="term" value="P:transmembrane transport"/>
    <property type="evidence" value="ECO:0007669"/>
    <property type="project" value="InterPro"/>
</dbReference>
<dbReference type="Proteomes" id="UP000002432">
    <property type="component" value="Chromosome"/>
</dbReference>
<dbReference type="SMART" id="SM00028">
    <property type="entry name" value="TPR"/>
    <property type="match status" value="2"/>
</dbReference>
<dbReference type="InterPro" id="IPR037682">
    <property type="entry name" value="TonB_C"/>
</dbReference>
<sequence length="362" mass="40040">MKTLLCIFLLSLAAIAQNLPDAPSAPKPAPFGKPAPKPAVSSSSVTVNETDALSHILTRPLQIYPALASVNKIEGDVVIEATIDTDGNVASTKVVSGHPALAPTAVAFVKQWLFRPFYSGETRVPAVTQLTVHYSLFASEAERELEKHFQETYWPAWRAGEEALAKQDYATAKQQFEIGRSEASKLGQANWQELANALSRLGSVEYRQKNYSAAEPYLMQAIQIQQNHREADSSEIADAIGNLAQVYLAENNFSKAEPLFLKAVEIYEKRLQDPTSKTQYTNDRRHRVMNLFMLASLNQEMGAGEEALKYCDQAAGDAGQAMAKDEAIIVLRTCETVYRKNLKYSRAREVEGLAQDLEKQAQ</sequence>
<dbReference type="RefSeq" id="WP_011520845.1">
    <property type="nucleotide sequence ID" value="NC_008009.1"/>
</dbReference>
<dbReference type="PANTHER" id="PTHR45641:SF19">
    <property type="entry name" value="NEPHROCYSTIN-3"/>
    <property type="match status" value="1"/>
</dbReference>
<dbReference type="GO" id="GO:0016020">
    <property type="term" value="C:membrane"/>
    <property type="evidence" value="ECO:0007669"/>
    <property type="project" value="UniProtKB-SubCell"/>
</dbReference>
<dbReference type="KEGG" id="aba:Acid345_0038"/>
<feature type="domain" description="TonB C-terminal" evidence="9">
    <location>
        <begin position="49"/>
        <end position="143"/>
    </location>
</feature>
<accession>Q1IVQ7</accession>
<organism evidence="10 11">
    <name type="scientific">Koribacter versatilis (strain Ellin345)</name>
    <dbReference type="NCBI Taxonomy" id="204669"/>
    <lineage>
        <taxon>Bacteria</taxon>
        <taxon>Pseudomonadati</taxon>
        <taxon>Acidobacteriota</taxon>
        <taxon>Terriglobia</taxon>
        <taxon>Terriglobales</taxon>
        <taxon>Candidatus Korobacteraceae</taxon>
        <taxon>Candidatus Korobacter</taxon>
    </lineage>
</organism>
<dbReference type="AlphaFoldDB" id="Q1IVQ7"/>
<dbReference type="NCBIfam" id="TIGR01352">
    <property type="entry name" value="tonB_Cterm"/>
    <property type="match status" value="1"/>
</dbReference>
<evidence type="ECO:0000256" key="4">
    <source>
        <dbReference type="ARBA" id="ARBA00022803"/>
    </source>
</evidence>
<evidence type="ECO:0000256" key="6">
    <source>
        <dbReference type="ARBA" id="ARBA00023136"/>
    </source>
</evidence>
<keyword evidence="6" id="KW-0472">Membrane</keyword>
<protein>
    <submittedName>
        <fullName evidence="10">Outer membrane transport energization protein TonB</fullName>
    </submittedName>
</protein>
<keyword evidence="8" id="KW-0732">Signal</keyword>
<dbReference type="PROSITE" id="PS52015">
    <property type="entry name" value="TONB_CTD"/>
    <property type="match status" value="1"/>
</dbReference>
<evidence type="ECO:0000256" key="2">
    <source>
        <dbReference type="ARBA" id="ARBA00022692"/>
    </source>
</evidence>
<name>Q1IVQ7_KORVE</name>
<feature type="chain" id="PRO_5004191352" evidence="8">
    <location>
        <begin position="17"/>
        <end position="362"/>
    </location>
</feature>
<dbReference type="PROSITE" id="PS50005">
    <property type="entry name" value="TPR"/>
    <property type="match status" value="2"/>
</dbReference>
<evidence type="ECO:0000256" key="1">
    <source>
        <dbReference type="ARBA" id="ARBA00004167"/>
    </source>
</evidence>
<dbReference type="EMBL" id="CP000360">
    <property type="protein sequence ID" value="ABF39043.1"/>
    <property type="molecule type" value="Genomic_DNA"/>
</dbReference>
<comment type="subcellular location">
    <subcellularLocation>
        <location evidence="1">Membrane</location>
        <topology evidence="1">Single-pass membrane protein</topology>
    </subcellularLocation>
</comment>
<gene>
    <name evidence="10" type="ordered locus">Acid345_0038</name>
</gene>
<keyword evidence="4 7" id="KW-0802">TPR repeat</keyword>
<dbReference type="EnsemblBacteria" id="ABF39043">
    <property type="protein sequence ID" value="ABF39043"/>
    <property type="gene ID" value="Acid345_0038"/>
</dbReference>
<dbReference type="SUPFAM" id="SSF74653">
    <property type="entry name" value="TolA/TonB C-terminal domain"/>
    <property type="match status" value="1"/>
</dbReference>
<evidence type="ECO:0000256" key="3">
    <source>
        <dbReference type="ARBA" id="ARBA00022737"/>
    </source>
</evidence>
<evidence type="ECO:0000256" key="5">
    <source>
        <dbReference type="ARBA" id="ARBA00022989"/>
    </source>
</evidence>
<proteinExistence type="predicted"/>
<keyword evidence="3" id="KW-0677">Repeat</keyword>
<dbReference type="eggNOG" id="COG0457">
    <property type="taxonomic scope" value="Bacteria"/>
</dbReference>
<dbReference type="eggNOG" id="COG0810">
    <property type="taxonomic scope" value="Bacteria"/>
</dbReference>
<feature type="repeat" description="TPR" evidence="7">
    <location>
        <begin position="195"/>
        <end position="228"/>
    </location>
</feature>
<dbReference type="SUPFAM" id="SSF48452">
    <property type="entry name" value="TPR-like"/>
    <property type="match status" value="1"/>
</dbReference>
<dbReference type="HOGENOM" id="CLU_764571_0_0_0"/>
<feature type="repeat" description="TPR" evidence="7">
    <location>
        <begin position="237"/>
        <end position="270"/>
    </location>
</feature>
<keyword evidence="2" id="KW-0812">Transmembrane</keyword>
<feature type="signal peptide" evidence="8">
    <location>
        <begin position="1"/>
        <end position="16"/>
    </location>
</feature>
<dbReference type="InterPro" id="IPR019734">
    <property type="entry name" value="TPR_rpt"/>
</dbReference>
<dbReference type="STRING" id="204669.Acid345_0038"/>
<evidence type="ECO:0000313" key="10">
    <source>
        <dbReference type="EMBL" id="ABF39043.1"/>
    </source>
</evidence>
<dbReference type="InterPro" id="IPR006260">
    <property type="entry name" value="TonB/TolA_C"/>
</dbReference>
<dbReference type="Pfam" id="PF03544">
    <property type="entry name" value="TonB_C"/>
    <property type="match status" value="1"/>
</dbReference>
<reference evidence="10 11" key="1">
    <citation type="journal article" date="2009" name="Appl. Environ. Microbiol.">
        <title>Three genomes from the phylum Acidobacteria provide insight into the lifestyles of these microorganisms in soils.</title>
        <authorList>
            <person name="Ward N.L."/>
            <person name="Challacombe J.F."/>
            <person name="Janssen P.H."/>
            <person name="Henrissat B."/>
            <person name="Coutinho P.M."/>
            <person name="Wu M."/>
            <person name="Xie G."/>
            <person name="Haft D.H."/>
            <person name="Sait M."/>
            <person name="Badger J."/>
            <person name="Barabote R.D."/>
            <person name="Bradley B."/>
            <person name="Brettin T.S."/>
            <person name="Brinkac L.M."/>
            <person name="Bruce D."/>
            <person name="Creasy T."/>
            <person name="Daugherty S.C."/>
            <person name="Davidsen T.M."/>
            <person name="DeBoy R.T."/>
            <person name="Detter J.C."/>
            <person name="Dodson R.J."/>
            <person name="Durkin A.S."/>
            <person name="Ganapathy A."/>
            <person name="Gwinn-Giglio M."/>
            <person name="Han C.S."/>
            <person name="Khouri H."/>
            <person name="Kiss H."/>
            <person name="Kothari S.P."/>
            <person name="Madupu R."/>
            <person name="Nelson K.E."/>
            <person name="Nelson W.C."/>
            <person name="Paulsen I."/>
            <person name="Penn K."/>
            <person name="Ren Q."/>
            <person name="Rosovitz M.J."/>
            <person name="Selengut J.D."/>
            <person name="Shrivastava S."/>
            <person name="Sullivan S.A."/>
            <person name="Tapia R."/>
            <person name="Thompson L.S."/>
            <person name="Watkins K.L."/>
            <person name="Yang Q."/>
            <person name="Yu C."/>
            <person name="Zafar N."/>
            <person name="Zhou L."/>
            <person name="Kuske C.R."/>
        </authorList>
    </citation>
    <scope>NUCLEOTIDE SEQUENCE [LARGE SCALE GENOMIC DNA]</scope>
    <source>
        <strain evidence="10 11">Ellin345</strain>
    </source>
</reference>
<evidence type="ECO:0000256" key="8">
    <source>
        <dbReference type="SAM" id="SignalP"/>
    </source>
</evidence>
<dbReference type="InterPro" id="IPR011990">
    <property type="entry name" value="TPR-like_helical_dom_sf"/>
</dbReference>
<dbReference type="Gene3D" id="3.30.1150.10">
    <property type="match status" value="1"/>
</dbReference>
<keyword evidence="5" id="KW-1133">Transmembrane helix</keyword>
<keyword evidence="11" id="KW-1185">Reference proteome</keyword>
<dbReference type="PANTHER" id="PTHR45641">
    <property type="entry name" value="TETRATRICOPEPTIDE REPEAT PROTEIN (AFU_ORTHOLOGUE AFUA_6G03870)"/>
    <property type="match status" value="1"/>
</dbReference>
<dbReference type="OrthoDB" id="122682at2"/>
<evidence type="ECO:0000313" key="11">
    <source>
        <dbReference type="Proteomes" id="UP000002432"/>
    </source>
</evidence>
<dbReference type="Pfam" id="PF13424">
    <property type="entry name" value="TPR_12"/>
    <property type="match status" value="1"/>
</dbReference>